<dbReference type="Gene3D" id="1.10.1740.10">
    <property type="match status" value="1"/>
</dbReference>
<gene>
    <name evidence="8" type="ORF">COA07_15180</name>
</gene>
<dbReference type="InterPro" id="IPR007627">
    <property type="entry name" value="RNA_pol_sigma70_r2"/>
</dbReference>
<dbReference type="NCBIfam" id="TIGR02937">
    <property type="entry name" value="sigma70-ECF"/>
    <property type="match status" value="1"/>
</dbReference>
<evidence type="ECO:0000256" key="3">
    <source>
        <dbReference type="ARBA" id="ARBA00023082"/>
    </source>
</evidence>
<name>A0A2A4I678_9SPHN</name>
<comment type="caution">
    <text evidence="8">The sequence shown here is derived from an EMBL/GenBank/DDBJ whole genome shotgun (WGS) entry which is preliminary data.</text>
</comment>
<evidence type="ECO:0000313" key="9">
    <source>
        <dbReference type="Proteomes" id="UP000218323"/>
    </source>
</evidence>
<dbReference type="SUPFAM" id="SSF88946">
    <property type="entry name" value="Sigma2 domain of RNA polymerase sigma factors"/>
    <property type="match status" value="1"/>
</dbReference>
<dbReference type="Pfam" id="PF08281">
    <property type="entry name" value="Sigma70_r4_2"/>
    <property type="match status" value="1"/>
</dbReference>
<comment type="similarity">
    <text evidence="1">Belongs to the sigma-70 factor family. ECF subfamily.</text>
</comment>
<dbReference type="AlphaFoldDB" id="A0A2A4I678"/>
<feature type="region of interest" description="Disordered" evidence="5">
    <location>
        <begin position="198"/>
        <end position="230"/>
    </location>
</feature>
<keyword evidence="3" id="KW-0731">Sigma factor</keyword>
<dbReference type="GO" id="GO:0016987">
    <property type="term" value="F:sigma factor activity"/>
    <property type="evidence" value="ECO:0007669"/>
    <property type="project" value="UniProtKB-KW"/>
</dbReference>
<dbReference type="InterPro" id="IPR013325">
    <property type="entry name" value="RNA_pol_sigma_r2"/>
</dbReference>
<evidence type="ECO:0000256" key="2">
    <source>
        <dbReference type="ARBA" id="ARBA00023015"/>
    </source>
</evidence>
<dbReference type="GO" id="GO:0003677">
    <property type="term" value="F:DNA binding"/>
    <property type="evidence" value="ECO:0007669"/>
    <property type="project" value="InterPro"/>
</dbReference>
<dbReference type="Proteomes" id="UP000218323">
    <property type="component" value="Unassembled WGS sequence"/>
</dbReference>
<evidence type="ECO:0000313" key="8">
    <source>
        <dbReference type="EMBL" id="PCG13300.1"/>
    </source>
</evidence>
<feature type="domain" description="RNA polymerase sigma factor 70 region 4 type 2" evidence="7">
    <location>
        <begin position="117"/>
        <end position="169"/>
    </location>
</feature>
<evidence type="ECO:0000259" key="6">
    <source>
        <dbReference type="Pfam" id="PF04542"/>
    </source>
</evidence>
<feature type="domain" description="RNA polymerase sigma-70 region 2" evidence="6">
    <location>
        <begin position="19"/>
        <end position="84"/>
    </location>
</feature>
<dbReference type="EMBL" id="NWVC01000009">
    <property type="protein sequence ID" value="PCG13300.1"/>
    <property type="molecule type" value="Genomic_DNA"/>
</dbReference>
<evidence type="ECO:0008006" key="10">
    <source>
        <dbReference type="Google" id="ProtNLM"/>
    </source>
</evidence>
<protein>
    <recommendedName>
        <fullName evidence="10">RNA polymerase subunit sigma-24</fullName>
    </recommendedName>
</protein>
<feature type="compositionally biased region" description="Low complexity" evidence="5">
    <location>
        <begin position="202"/>
        <end position="227"/>
    </location>
</feature>
<evidence type="ECO:0000259" key="7">
    <source>
        <dbReference type="Pfam" id="PF08281"/>
    </source>
</evidence>
<dbReference type="InterPro" id="IPR013324">
    <property type="entry name" value="RNA_pol_sigma_r3/r4-like"/>
</dbReference>
<dbReference type="SUPFAM" id="SSF88659">
    <property type="entry name" value="Sigma3 and sigma4 domains of RNA polymerase sigma factors"/>
    <property type="match status" value="1"/>
</dbReference>
<dbReference type="PANTHER" id="PTHR43133:SF63">
    <property type="entry name" value="RNA POLYMERASE SIGMA FACTOR FECI-RELATED"/>
    <property type="match status" value="1"/>
</dbReference>
<dbReference type="InterPro" id="IPR014284">
    <property type="entry name" value="RNA_pol_sigma-70_dom"/>
</dbReference>
<dbReference type="Gene3D" id="1.10.10.10">
    <property type="entry name" value="Winged helix-like DNA-binding domain superfamily/Winged helix DNA-binding domain"/>
    <property type="match status" value="1"/>
</dbReference>
<dbReference type="GO" id="GO:0006352">
    <property type="term" value="P:DNA-templated transcription initiation"/>
    <property type="evidence" value="ECO:0007669"/>
    <property type="project" value="InterPro"/>
</dbReference>
<evidence type="ECO:0000256" key="5">
    <source>
        <dbReference type="SAM" id="MobiDB-lite"/>
    </source>
</evidence>
<dbReference type="InterPro" id="IPR039425">
    <property type="entry name" value="RNA_pol_sigma-70-like"/>
</dbReference>
<dbReference type="PANTHER" id="PTHR43133">
    <property type="entry name" value="RNA POLYMERASE ECF-TYPE SIGMA FACTO"/>
    <property type="match status" value="1"/>
</dbReference>
<reference evidence="8 9" key="1">
    <citation type="submission" date="2017-09" db="EMBL/GenBank/DDBJ databases">
        <title>Sphingomonas adhaesiva DSM 7418, whole genome shotgun sequence.</title>
        <authorList>
            <person name="Feng G."/>
            <person name="Zhu H."/>
        </authorList>
    </citation>
    <scope>NUCLEOTIDE SEQUENCE [LARGE SCALE GENOMIC DNA]</scope>
    <source>
        <strain evidence="8 9">DSM 7418</strain>
    </source>
</reference>
<organism evidence="8 9">
    <name type="scientific">Sphingomonas adhaesiva</name>
    <dbReference type="NCBI Taxonomy" id="28212"/>
    <lineage>
        <taxon>Bacteria</taxon>
        <taxon>Pseudomonadati</taxon>
        <taxon>Pseudomonadota</taxon>
        <taxon>Alphaproteobacteria</taxon>
        <taxon>Sphingomonadales</taxon>
        <taxon>Sphingomonadaceae</taxon>
        <taxon>Sphingomonas</taxon>
    </lineage>
</organism>
<keyword evidence="9" id="KW-1185">Reference proteome</keyword>
<evidence type="ECO:0000256" key="4">
    <source>
        <dbReference type="ARBA" id="ARBA00023163"/>
    </source>
</evidence>
<proteinExistence type="inferred from homology"/>
<dbReference type="Pfam" id="PF04542">
    <property type="entry name" value="Sigma70_r2"/>
    <property type="match status" value="1"/>
</dbReference>
<sequence>MDGRLHDRQHPVMQGERQIFEAYGRRLWLFVAARTKQAEDVDDITQETFLRFYAFSRSHLVEQPLGYLYRIALNIIIDRARRRTPLASAAPLDDIAEHHLCVRPEQEEARRLADLQRAYADAIAEMPPRCAEVFRLRRHREMTTPDVAAHLSITPRMVQKHMVLAMAHLHARLRAYVACDDPVGPAGDSVPTTCQIASSSQASAPVRRSSSKARSAASVGGASPVIATTSRQRSARATACCVNRDIAPLPVSTGL</sequence>
<dbReference type="InterPro" id="IPR013249">
    <property type="entry name" value="RNA_pol_sigma70_r4_t2"/>
</dbReference>
<keyword evidence="2" id="KW-0805">Transcription regulation</keyword>
<keyword evidence="4" id="KW-0804">Transcription</keyword>
<accession>A0A2A4I678</accession>
<dbReference type="InterPro" id="IPR036388">
    <property type="entry name" value="WH-like_DNA-bd_sf"/>
</dbReference>
<evidence type="ECO:0000256" key="1">
    <source>
        <dbReference type="ARBA" id="ARBA00010641"/>
    </source>
</evidence>